<dbReference type="EMBL" id="JAAGLQ010000192">
    <property type="protein sequence ID" value="NEA15754.1"/>
    <property type="molecule type" value="Genomic_DNA"/>
</dbReference>
<reference evidence="2 3" key="1">
    <citation type="submission" date="2020-01" db="EMBL/GenBank/DDBJ databases">
        <title>Insect and environment-associated Actinomycetes.</title>
        <authorList>
            <person name="Currrie C."/>
            <person name="Chevrette M."/>
            <person name="Carlson C."/>
            <person name="Stubbendieck R."/>
            <person name="Wendt-Pienkowski E."/>
        </authorList>
    </citation>
    <scope>NUCLEOTIDE SEQUENCE [LARGE SCALE GENOMIC DNA]</scope>
    <source>
        <strain evidence="2 3">SID11342</strain>
    </source>
</reference>
<gene>
    <name evidence="2" type="ORF">G3I29_09465</name>
</gene>
<organism evidence="2 3">
    <name type="scientific">Streptomyces halstedii</name>
    <dbReference type="NCBI Taxonomy" id="1944"/>
    <lineage>
        <taxon>Bacteria</taxon>
        <taxon>Bacillati</taxon>
        <taxon>Actinomycetota</taxon>
        <taxon>Actinomycetes</taxon>
        <taxon>Kitasatosporales</taxon>
        <taxon>Streptomycetaceae</taxon>
        <taxon>Streptomyces</taxon>
    </lineage>
</organism>
<dbReference type="AlphaFoldDB" id="A0A6N9TW74"/>
<evidence type="ECO:0000313" key="3">
    <source>
        <dbReference type="Proteomes" id="UP000471293"/>
    </source>
</evidence>
<name>A0A6N9TW74_STRHA</name>
<evidence type="ECO:0000256" key="1">
    <source>
        <dbReference type="SAM" id="MobiDB-lite"/>
    </source>
</evidence>
<protein>
    <submittedName>
        <fullName evidence="2">Uncharacterized protein</fullName>
    </submittedName>
</protein>
<dbReference type="Proteomes" id="UP000471293">
    <property type="component" value="Unassembled WGS sequence"/>
</dbReference>
<feature type="region of interest" description="Disordered" evidence="1">
    <location>
        <begin position="1"/>
        <end position="20"/>
    </location>
</feature>
<sequence>MSSGQMAPIPSAPCRQLSESAAQEGLGKFLRNNPPGRMDFIRIVGDGYDITYP</sequence>
<proteinExistence type="predicted"/>
<evidence type="ECO:0000313" key="2">
    <source>
        <dbReference type="EMBL" id="NEA15754.1"/>
    </source>
</evidence>
<dbReference type="RefSeq" id="WP_164343828.1">
    <property type="nucleotide sequence ID" value="NZ_JAAGLQ010000192.1"/>
</dbReference>
<comment type="caution">
    <text evidence="2">The sequence shown here is derived from an EMBL/GenBank/DDBJ whole genome shotgun (WGS) entry which is preliminary data.</text>
</comment>
<accession>A0A6N9TW74</accession>